<dbReference type="AlphaFoldDB" id="N9P242"/>
<dbReference type="Proteomes" id="UP000013101">
    <property type="component" value="Unassembled WGS sequence"/>
</dbReference>
<gene>
    <name evidence="2" type="ORF">F897_02528</name>
</gene>
<evidence type="ECO:0000313" key="3">
    <source>
        <dbReference type="Proteomes" id="UP000013101"/>
    </source>
</evidence>
<organism evidence="2 3">
    <name type="scientific">Acinetobacter variabilis</name>
    <dbReference type="NCBI Taxonomy" id="70346"/>
    <lineage>
        <taxon>Bacteria</taxon>
        <taxon>Pseudomonadati</taxon>
        <taxon>Pseudomonadota</taxon>
        <taxon>Gammaproteobacteria</taxon>
        <taxon>Moraxellales</taxon>
        <taxon>Moraxellaceae</taxon>
        <taxon>Acinetobacter</taxon>
    </lineage>
</organism>
<evidence type="ECO:0000313" key="2">
    <source>
        <dbReference type="EMBL" id="ENX08120.1"/>
    </source>
</evidence>
<accession>N9P242</accession>
<dbReference type="HOGENOM" id="CLU_219276_0_0_6"/>
<keyword evidence="1" id="KW-1133">Transmembrane helix</keyword>
<reference evidence="2 3" key="1">
    <citation type="submission" date="2013-02" db="EMBL/GenBank/DDBJ databases">
        <title>The Genome Sequence of Acinetobacter sp. NIPH 2171.</title>
        <authorList>
            <consortium name="The Broad Institute Genome Sequencing Platform"/>
            <consortium name="The Broad Institute Genome Sequencing Center for Infectious Disease"/>
            <person name="Cerqueira G."/>
            <person name="Feldgarden M."/>
            <person name="Courvalin P."/>
            <person name="Perichon B."/>
            <person name="Grillot-Courvalin C."/>
            <person name="Clermont D."/>
            <person name="Rocha E."/>
            <person name="Yoon E.-J."/>
            <person name="Nemec A."/>
            <person name="Walker B."/>
            <person name="Young S.K."/>
            <person name="Zeng Q."/>
            <person name="Gargeya S."/>
            <person name="Fitzgerald M."/>
            <person name="Haas B."/>
            <person name="Abouelleil A."/>
            <person name="Alvarado L."/>
            <person name="Arachchi H.M."/>
            <person name="Berlin A.M."/>
            <person name="Chapman S.B."/>
            <person name="Dewar J."/>
            <person name="Goldberg J."/>
            <person name="Griggs A."/>
            <person name="Gujja S."/>
            <person name="Hansen M."/>
            <person name="Howarth C."/>
            <person name="Imamovic A."/>
            <person name="Larimer J."/>
            <person name="McCowan C."/>
            <person name="Murphy C."/>
            <person name="Neiman D."/>
            <person name="Pearson M."/>
            <person name="Priest M."/>
            <person name="Roberts A."/>
            <person name="Saif S."/>
            <person name="Shea T."/>
            <person name="Sisk P."/>
            <person name="Sykes S."/>
            <person name="Wortman J."/>
            <person name="Nusbaum C."/>
            <person name="Birren B."/>
        </authorList>
    </citation>
    <scope>NUCLEOTIDE SEQUENCE [LARGE SCALE GENOMIC DNA]</scope>
    <source>
        <strain evidence="2 3">NIPH 2171</strain>
    </source>
</reference>
<sequence length="39" mass="4705">MTYITAFMFSMLLLALVIVWSLIEIYMDLRKDEKLESEF</sequence>
<feature type="transmembrane region" description="Helical" evidence="1">
    <location>
        <begin position="6"/>
        <end position="27"/>
    </location>
</feature>
<dbReference type="EMBL" id="APRS01000014">
    <property type="protein sequence ID" value="ENX08120.1"/>
    <property type="molecule type" value="Genomic_DNA"/>
</dbReference>
<evidence type="ECO:0000256" key="1">
    <source>
        <dbReference type="SAM" id="Phobius"/>
    </source>
</evidence>
<protein>
    <submittedName>
        <fullName evidence="2">Uncharacterized protein</fullName>
    </submittedName>
</protein>
<keyword evidence="1" id="KW-0812">Transmembrane</keyword>
<keyword evidence="1" id="KW-0472">Membrane</keyword>
<comment type="caution">
    <text evidence="2">The sequence shown here is derived from an EMBL/GenBank/DDBJ whole genome shotgun (WGS) entry which is preliminary data.</text>
</comment>
<name>N9P242_9GAMM</name>
<proteinExistence type="predicted"/>